<feature type="region of interest" description="Disordered" evidence="1">
    <location>
        <begin position="81"/>
        <end position="116"/>
    </location>
</feature>
<dbReference type="WBParaSite" id="BTMF_0001655901-mRNA-1">
    <property type="protein sequence ID" value="BTMF_0001655901-mRNA-1"/>
    <property type="gene ID" value="BTMF_0001655901"/>
</dbReference>
<reference evidence="4" key="1">
    <citation type="submission" date="2017-02" db="UniProtKB">
        <authorList>
            <consortium name="WormBaseParasite"/>
        </authorList>
    </citation>
    <scope>IDENTIFICATION</scope>
</reference>
<dbReference type="Proteomes" id="UP000280834">
    <property type="component" value="Unassembled WGS sequence"/>
</dbReference>
<dbReference type="EMBL" id="UZAG01021298">
    <property type="protein sequence ID" value="VDO49888.1"/>
    <property type="molecule type" value="Genomic_DNA"/>
</dbReference>
<evidence type="ECO:0000313" key="4">
    <source>
        <dbReference type="WBParaSite" id="BTMF_0001655901-mRNA-1"/>
    </source>
</evidence>
<keyword evidence="3" id="KW-1185">Reference proteome</keyword>
<feature type="region of interest" description="Disordered" evidence="1">
    <location>
        <begin position="133"/>
        <end position="157"/>
    </location>
</feature>
<evidence type="ECO:0000313" key="3">
    <source>
        <dbReference type="Proteomes" id="UP000280834"/>
    </source>
</evidence>
<feature type="compositionally biased region" description="Low complexity" evidence="1">
    <location>
        <begin position="100"/>
        <end position="110"/>
    </location>
</feature>
<organism evidence="4">
    <name type="scientific">Brugia timori</name>
    <dbReference type="NCBI Taxonomy" id="42155"/>
    <lineage>
        <taxon>Eukaryota</taxon>
        <taxon>Metazoa</taxon>
        <taxon>Ecdysozoa</taxon>
        <taxon>Nematoda</taxon>
        <taxon>Chromadorea</taxon>
        <taxon>Rhabditida</taxon>
        <taxon>Spirurina</taxon>
        <taxon>Spiruromorpha</taxon>
        <taxon>Filarioidea</taxon>
        <taxon>Onchocercidae</taxon>
        <taxon>Brugia</taxon>
    </lineage>
</organism>
<dbReference type="AlphaFoldDB" id="A0A0R3R949"/>
<evidence type="ECO:0000313" key="2">
    <source>
        <dbReference type="EMBL" id="VDO49888.1"/>
    </source>
</evidence>
<gene>
    <name evidence="2" type="ORF">BTMF_LOCUS14535</name>
</gene>
<accession>A0A0R3R949</accession>
<name>A0A0R3R949_9BILA</name>
<reference evidence="2 3" key="2">
    <citation type="submission" date="2018-11" db="EMBL/GenBank/DDBJ databases">
        <authorList>
            <consortium name="Pathogen Informatics"/>
        </authorList>
    </citation>
    <scope>NUCLEOTIDE SEQUENCE [LARGE SCALE GENOMIC DNA]</scope>
</reference>
<proteinExistence type="predicted"/>
<sequence length="191" mass="20689">MRGWRLVPVGRVRLSKSLPGEISAVEPPDPIPNSEVKRSCADGSVAQAMREHPVSTWTCSNNFTKSFKFLKQVVDKAERPAIIGGSQRRKAFGSNDDEASATTSTPTPTGGSSGEYWTMGASLIQPYRVGEEGLRRSGGTSMAKAATWTNTDTEARKRGEQTGLDTLVVHALNDANWMLGAIWHAVSKLTR</sequence>
<evidence type="ECO:0000256" key="1">
    <source>
        <dbReference type="SAM" id="MobiDB-lite"/>
    </source>
</evidence>
<protein>
    <submittedName>
        <fullName evidence="4">RNase H domain-containing protein</fullName>
    </submittedName>
</protein>